<dbReference type="PANTHER" id="PTHR11098">
    <property type="entry name" value="NICOTINATE PHOSPHORIBOSYLTRANSFERASE"/>
    <property type="match status" value="1"/>
</dbReference>
<comment type="function">
    <text evidence="7 8">Catalyzes the synthesis of beta-nicotinate D-ribonucleotide from nicotinate and 5-phospho-D-ribose 1-phosphate at the expense of ATP.</text>
</comment>
<comment type="similarity">
    <text evidence="2 7 8">Belongs to the NAPRTase family.</text>
</comment>
<dbReference type="GO" id="GO:0016757">
    <property type="term" value="F:glycosyltransferase activity"/>
    <property type="evidence" value="ECO:0007669"/>
    <property type="project" value="UniProtKB-KW"/>
</dbReference>
<dbReference type="NCBIfam" id="TIGR01514">
    <property type="entry name" value="NAPRTase"/>
    <property type="match status" value="1"/>
</dbReference>
<evidence type="ECO:0000256" key="1">
    <source>
        <dbReference type="ARBA" id="ARBA00004952"/>
    </source>
</evidence>
<dbReference type="InterPro" id="IPR006406">
    <property type="entry name" value="Nic_PRibTrfase"/>
</dbReference>
<dbReference type="InterPro" id="IPR007229">
    <property type="entry name" value="Nic_PRibTrfase-Fam"/>
</dbReference>
<dbReference type="Pfam" id="PF04095">
    <property type="entry name" value="NAPRTase"/>
    <property type="match status" value="1"/>
</dbReference>
<dbReference type="PIRSF" id="PIRSF000484">
    <property type="entry name" value="NAPRT"/>
    <property type="match status" value="1"/>
</dbReference>
<dbReference type="EMBL" id="CP008956">
    <property type="protein sequence ID" value="QJQ03584.1"/>
    <property type="molecule type" value="Genomic_DNA"/>
</dbReference>
<dbReference type="RefSeq" id="WP_017450006.1">
    <property type="nucleotide sequence ID" value="NZ_CP008956.1"/>
</dbReference>
<evidence type="ECO:0000256" key="4">
    <source>
        <dbReference type="ARBA" id="ARBA00022553"/>
    </source>
</evidence>
<dbReference type="Gene3D" id="3.20.140.10">
    <property type="entry name" value="nicotinate phosphoribosyltransferase"/>
    <property type="match status" value="1"/>
</dbReference>
<evidence type="ECO:0000256" key="5">
    <source>
        <dbReference type="ARBA" id="ARBA00022598"/>
    </source>
</evidence>
<dbReference type="NCBIfam" id="NF003704">
    <property type="entry name" value="PRK05321.1"/>
    <property type="match status" value="1"/>
</dbReference>
<keyword evidence="5 7" id="KW-0436">Ligase</keyword>
<evidence type="ECO:0000259" key="10">
    <source>
        <dbReference type="Pfam" id="PF17767"/>
    </source>
</evidence>
<keyword evidence="11" id="KW-0808">Transferase</keyword>
<sequence length="401" mass="45872">MAPVVRSLLETDLYKFTMWQALLHSQPGAQAEYTFVCRNEPQFPLAELQQEVERELDHLCRLRFQPEELAYLAGLRYMKSDFIDFLALFRFQRKFIQVQTRGEQLCIVARGPQVHVMGFEIFVLYIVNELYFRRLGTPATMVEARRRLQDKLALLHELASQPAGRHPFEFFDFGVRRRYSGAWQEEVVATLAREVPQYFKGSSNVWLAMQYDLVPIGTMAHEYLQSYQAFGVRLRDFQKAALEHWVQEYRGDLGVALTDVVGMDAFLADFDLYFAKLFDGLRHDSGDPFEWGEKALAHYRKLRLDAHTKRLVFSDGLDLPQAIALYRHFSDRAMTGFGIGTNLSNDTGIPPLNIVMKLSSCNGQAVAKLSDSPGKTLCKDETFLAYLRQLFGIATPAPGAI</sequence>
<keyword evidence="11" id="KW-0328">Glycosyltransferase</keyword>
<dbReference type="HAMAP" id="MF_00570">
    <property type="entry name" value="NAPRTase"/>
    <property type="match status" value="1"/>
</dbReference>
<keyword evidence="6 7" id="KW-0662">Pyridine nucleotide biosynthesis</keyword>
<dbReference type="GO" id="GO:0034355">
    <property type="term" value="P:NAD+ biosynthetic process via the salvage pathway"/>
    <property type="evidence" value="ECO:0007669"/>
    <property type="project" value="TreeGrafter"/>
</dbReference>
<dbReference type="InterPro" id="IPR041525">
    <property type="entry name" value="N/Namide_PRibTrfase"/>
</dbReference>
<evidence type="ECO:0000256" key="6">
    <source>
        <dbReference type="ARBA" id="ARBA00022642"/>
    </source>
</evidence>
<evidence type="ECO:0000259" key="9">
    <source>
        <dbReference type="Pfam" id="PF04095"/>
    </source>
</evidence>
<evidence type="ECO:0000256" key="3">
    <source>
        <dbReference type="ARBA" id="ARBA00013236"/>
    </source>
</evidence>
<name>A0A6M3ZY48_9BURK</name>
<gene>
    <name evidence="7 11" type="primary">pncB</name>
    <name evidence="11" type="ORF">C798_26090</name>
</gene>
<dbReference type="InterPro" id="IPR040727">
    <property type="entry name" value="NAPRTase_N"/>
</dbReference>
<dbReference type="Pfam" id="PF17767">
    <property type="entry name" value="NAPRTase_N"/>
    <property type="match status" value="1"/>
</dbReference>
<protein>
    <recommendedName>
        <fullName evidence="3 7">Nicotinate phosphoribosyltransferase</fullName>
        <shortName evidence="7">NAPRTase</shortName>
        <ecNumber evidence="3 7">6.3.4.21</ecNumber>
    </recommendedName>
</protein>
<evidence type="ECO:0000256" key="7">
    <source>
        <dbReference type="HAMAP-Rule" id="MF_00570"/>
    </source>
</evidence>
<feature type="domain" description="Nicotinate/nicotinamide phosphoribosyltransferase" evidence="9">
    <location>
        <begin position="168"/>
        <end position="392"/>
    </location>
</feature>
<accession>A0A6M3ZY48</accession>
<dbReference type="PANTHER" id="PTHR11098:SF1">
    <property type="entry name" value="NICOTINATE PHOSPHORIBOSYLTRANSFERASE"/>
    <property type="match status" value="1"/>
</dbReference>
<evidence type="ECO:0000256" key="8">
    <source>
        <dbReference type="RuleBase" id="RU003838"/>
    </source>
</evidence>
<organism evidence="11 12">
    <name type="scientific">Herbaspirillum rubrisubalbicans Os34</name>
    <dbReference type="NCBI Taxonomy" id="1235827"/>
    <lineage>
        <taxon>Bacteria</taxon>
        <taxon>Pseudomonadati</taxon>
        <taxon>Pseudomonadota</taxon>
        <taxon>Betaproteobacteria</taxon>
        <taxon>Burkholderiales</taxon>
        <taxon>Oxalobacteraceae</taxon>
        <taxon>Herbaspirillum</taxon>
    </lineage>
</organism>
<comment type="catalytic activity">
    <reaction evidence="7 8">
        <text>5-phospho-alpha-D-ribose 1-diphosphate + nicotinate + ATP + H2O = nicotinate beta-D-ribonucleotide + ADP + phosphate + diphosphate</text>
        <dbReference type="Rhea" id="RHEA:36163"/>
        <dbReference type="ChEBI" id="CHEBI:15377"/>
        <dbReference type="ChEBI" id="CHEBI:30616"/>
        <dbReference type="ChEBI" id="CHEBI:32544"/>
        <dbReference type="ChEBI" id="CHEBI:33019"/>
        <dbReference type="ChEBI" id="CHEBI:43474"/>
        <dbReference type="ChEBI" id="CHEBI:57502"/>
        <dbReference type="ChEBI" id="CHEBI:58017"/>
        <dbReference type="ChEBI" id="CHEBI:456216"/>
        <dbReference type="EC" id="6.3.4.21"/>
    </reaction>
</comment>
<dbReference type="SUPFAM" id="SSF54675">
    <property type="entry name" value="Nicotinate/Quinolinate PRTase N-terminal domain-like"/>
    <property type="match status" value="1"/>
</dbReference>
<keyword evidence="4 7" id="KW-0597">Phosphoprotein</keyword>
<evidence type="ECO:0000313" key="11">
    <source>
        <dbReference type="EMBL" id="QJQ03584.1"/>
    </source>
</evidence>
<evidence type="ECO:0000256" key="2">
    <source>
        <dbReference type="ARBA" id="ARBA00010897"/>
    </source>
</evidence>
<proteinExistence type="inferred from homology"/>
<dbReference type="GO" id="GO:0005829">
    <property type="term" value="C:cytosol"/>
    <property type="evidence" value="ECO:0007669"/>
    <property type="project" value="TreeGrafter"/>
</dbReference>
<dbReference type="UniPathway" id="UPA00253">
    <property type="reaction ID" value="UER00457"/>
</dbReference>
<dbReference type="AlphaFoldDB" id="A0A6M3ZY48"/>
<feature type="modified residue" description="Phosphohistidine; by autocatalysis" evidence="7">
    <location>
        <position position="221"/>
    </location>
</feature>
<dbReference type="SUPFAM" id="SSF51690">
    <property type="entry name" value="Nicotinate/Quinolinate PRTase C-terminal domain-like"/>
    <property type="match status" value="1"/>
</dbReference>
<dbReference type="Proteomes" id="UP000501648">
    <property type="component" value="Chromosome"/>
</dbReference>
<comment type="PTM">
    <text evidence="7 8">Transiently phosphorylated on a His residue during the reaction cycle. Phosphorylation strongly increases the affinity for substrates and increases the rate of nicotinate D-ribonucleotide production. Dephosphorylation regenerates the low-affinity form of the enzyme, leading to product release.</text>
</comment>
<dbReference type="EC" id="6.3.4.21" evidence="3 7"/>
<dbReference type="GO" id="GO:0004516">
    <property type="term" value="F:nicotinate phosphoribosyltransferase activity"/>
    <property type="evidence" value="ECO:0007669"/>
    <property type="project" value="UniProtKB-UniRule"/>
</dbReference>
<evidence type="ECO:0000313" key="12">
    <source>
        <dbReference type="Proteomes" id="UP000501648"/>
    </source>
</evidence>
<dbReference type="InterPro" id="IPR036068">
    <property type="entry name" value="Nicotinate_pribotase-like_C"/>
</dbReference>
<comment type="pathway">
    <text evidence="1 7 8">Cofactor biosynthesis; NAD(+) biosynthesis; nicotinate D-ribonucleotide from nicotinate: step 1/1.</text>
</comment>
<reference evidence="11 12" key="1">
    <citation type="journal article" date="2012" name="J. Bacteriol.">
        <title>Genome sequence of the pathogenic Herbaspirillum seropedicae strain Os34, isolated from rice roots.</title>
        <authorList>
            <person name="Ye W."/>
            <person name="Ye S."/>
            <person name="Liu J."/>
            <person name="Chang S."/>
            <person name="Chen M."/>
            <person name="Zhu B."/>
            <person name="Guo L."/>
            <person name="An Q."/>
        </authorList>
    </citation>
    <scope>NUCLEOTIDE SEQUENCE [LARGE SCALE GENOMIC DNA]</scope>
    <source>
        <strain evidence="11 12">Os34</strain>
    </source>
</reference>
<feature type="domain" description="Nicotinate phosphoribosyltransferase N-terminal" evidence="10">
    <location>
        <begin position="9"/>
        <end position="128"/>
    </location>
</feature>